<dbReference type="GO" id="GO:0032432">
    <property type="term" value="C:actin filament bundle"/>
    <property type="evidence" value="ECO:0007669"/>
    <property type="project" value="TreeGrafter"/>
</dbReference>
<name>V4UAS7_CITCL</name>
<keyword evidence="5" id="KW-0963">Cytoplasm</keyword>
<feature type="region of interest" description="Disordered" evidence="6">
    <location>
        <begin position="332"/>
        <end position="366"/>
    </location>
</feature>
<evidence type="ECO:0000256" key="4">
    <source>
        <dbReference type="ARBA" id="ARBA00023203"/>
    </source>
</evidence>
<dbReference type="STRING" id="85681.V4UAS7"/>
<dbReference type="InterPro" id="IPR039959">
    <property type="entry name" value="Fimbrin/Plastin"/>
</dbReference>
<dbReference type="PANTHER" id="PTHR19961">
    <property type="entry name" value="FIMBRIN/PLASTIN"/>
    <property type="match status" value="1"/>
</dbReference>
<dbReference type="PANTHER" id="PTHR19961:SF18">
    <property type="entry name" value="FI19014P1"/>
    <property type="match status" value="1"/>
</dbReference>
<evidence type="ECO:0000256" key="1">
    <source>
        <dbReference type="ARBA" id="ARBA00004245"/>
    </source>
</evidence>
<keyword evidence="9" id="KW-1185">Reference proteome</keyword>
<evidence type="ECO:0000313" key="8">
    <source>
        <dbReference type="EMBL" id="ESR61235.1"/>
    </source>
</evidence>
<feature type="domain" description="Calponin-homology (CH)" evidence="7">
    <location>
        <begin position="1"/>
        <end position="72"/>
    </location>
</feature>
<dbReference type="AlphaFoldDB" id="V4UAS7"/>
<dbReference type="Gene3D" id="1.10.418.10">
    <property type="entry name" value="Calponin-like domain"/>
    <property type="match status" value="3"/>
</dbReference>
<dbReference type="GO" id="GO:0005884">
    <property type="term" value="C:actin filament"/>
    <property type="evidence" value="ECO:0007669"/>
    <property type="project" value="TreeGrafter"/>
</dbReference>
<evidence type="ECO:0000259" key="7">
    <source>
        <dbReference type="PROSITE" id="PS50021"/>
    </source>
</evidence>
<dbReference type="EMBL" id="KI536312">
    <property type="protein sequence ID" value="ESR61235.1"/>
    <property type="molecule type" value="Genomic_DNA"/>
</dbReference>
<dbReference type="GO" id="GO:0005737">
    <property type="term" value="C:cytoplasm"/>
    <property type="evidence" value="ECO:0007669"/>
    <property type="project" value="TreeGrafter"/>
</dbReference>
<dbReference type="OMA" id="CKADERW"/>
<keyword evidence="5" id="KW-0206">Cytoskeleton</keyword>
<proteinExistence type="predicted"/>
<evidence type="ECO:0000256" key="6">
    <source>
        <dbReference type="SAM" id="MobiDB-lite"/>
    </source>
</evidence>
<keyword evidence="3" id="KW-0677">Repeat</keyword>
<dbReference type="SMART" id="SM00033">
    <property type="entry name" value="CH"/>
    <property type="match status" value="3"/>
</dbReference>
<dbReference type="FunFam" id="1.10.418.10:FF:000045">
    <property type="entry name" value="Fimbrin-1 isoform A"/>
    <property type="match status" value="1"/>
</dbReference>
<comment type="subunit">
    <text evidence="2">Interacts with F-actin.</text>
</comment>
<dbReference type="SUPFAM" id="SSF47576">
    <property type="entry name" value="Calponin-homology domain, CH-domain"/>
    <property type="match status" value="1"/>
</dbReference>
<dbReference type="InParanoid" id="V4UAS7"/>
<dbReference type="InterPro" id="IPR036872">
    <property type="entry name" value="CH_dom_sf"/>
</dbReference>
<dbReference type="PROSITE" id="PS00020">
    <property type="entry name" value="ACTININ_2"/>
    <property type="match status" value="1"/>
</dbReference>
<dbReference type="Gramene" id="ESR61235">
    <property type="protein sequence ID" value="ESR61235"/>
    <property type="gene ID" value="CICLE_v100145182mg"/>
</dbReference>
<comment type="subcellular location">
    <subcellularLocation>
        <location evidence="1">Cytoplasm</location>
        <location evidence="1">Cytoskeleton</location>
    </subcellularLocation>
</comment>
<protein>
    <recommendedName>
        <fullName evidence="7">Calponin-homology (CH) domain-containing protein</fullName>
    </recommendedName>
</protein>
<organism evidence="8 9">
    <name type="scientific">Citrus clementina</name>
    <name type="common">Clementine</name>
    <name type="synonym">Citrus deliciosa x Citrus sinensis</name>
    <dbReference type="NCBI Taxonomy" id="85681"/>
    <lineage>
        <taxon>Eukaryota</taxon>
        <taxon>Viridiplantae</taxon>
        <taxon>Streptophyta</taxon>
        <taxon>Embryophyta</taxon>
        <taxon>Tracheophyta</taxon>
        <taxon>Spermatophyta</taxon>
        <taxon>Magnoliopsida</taxon>
        <taxon>eudicotyledons</taxon>
        <taxon>Gunneridae</taxon>
        <taxon>Pentapetalae</taxon>
        <taxon>rosids</taxon>
        <taxon>malvids</taxon>
        <taxon>Sapindales</taxon>
        <taxon>Rutaceae</taxon>
        <taxon>Aurantioideae</taxon>
        <taxon>Citrus</taxon>
    </lineage>
</organism>
<sequence>DGEAYANLLNVLAPEHSNPSTLAVKNPLQRAKLILEHADRMGCRRYLTAKDIVEGSPNLNLAFVAHIFQHRNGLSTQTKEISFLEVSPDDTQISREERAFRFWINSLGNSTYIDNVFEDLRNGWVLLETLDKLSPGIVNWKIANKPPIKLPFRKVENCNQVVKIGKQLKFSLVNIAGNDIVQGNKKLILALLWQMMRYNVLQLLKNLRFHSHGKEITDADILQWANAKVRISGSQSRMNSFKDKSLADGIFFLELLSAVQPRAVNWSLVTKGVTDEEKKMNATYIISIARKLGCSIFLLPEDMTEVNQKMILTLTASIMHWFMKQPVEEKASGISDSENGSQSETISNSTLDDSASDSSIEENGNI</sequence>
<reference evidence="8 9" key="1">
    <citation type="submission" date="2013-10" db="EMBL/GenBank/DDBJ databases">
        <authorList>
            <consortium name="International Citrus Genome Consortium"/>
            <person name="Jenkins J."/>
            <person name="Schmutz J."/>
            <person name="Prochnik S."/>
            <person name="Rokhsar D."/>
            <person name="Gmitter F."/>
            <person name="Ollitrault P."/>
            <person name="Machado M."/>
            <person name="Talon M."/>
            <person name="Wincker P."/>
            <person name="Jaillon O."/>
            <person name="Morgante M."/>
        </authorList>
    </citation>
    <scope>NUCLEOTIDE SEQUENCE</scope>
    <source>
        <strain evidence="9">cv. Clemenules</strain>
    </source>
</reference>
<dbReference type="eggNOG" id="KOG0046">
    <property type="taxonomic scope" value="Eukaryota"/>
</dbReference>
<feature type="compositionally biased region" description="Polar residues" evidence="6">
    <location>
        <begin position="334"/>
        <end position="366"/>
    </location>
</feature>
<evidence type="ECO:0000313" key="9">
    <source>
        <dbReference type="Proteomes" id="UP000030687"/>
    </source>
</evidence>
<dbReference type="Proteomes" id="UP000030687">
    <property type="component" value="Unassembled WGS sequence"/>
</dbReference>
<evidence type="ECO:0000256" key="2">
    <source>
        <dbReference type="ARBA" id="ARBA00011385"/>
    </source>
</evidence>
<accession>V4UAS7</accession>
<evidence type="ECO:0000256" key="3">
    <source>
        <dbReference type="ARBA" id="ARBA00022737"/>
    </source>
</evidence>
<dbReference type="InterPro" id="IPR001589">
    <property type="entry name" value="Actinin_actin-bd_CS"/>
</dbReference>
<feature type="domain" description="Calponin-homology (CH)" evidence="7">
    <location>
        <begin position="94"/>
        <end position="200"/>
    </location>
</feature>
<dbReference type="Pfam" id="PF00307">
    <property type="entry name" value="CH"/>
    <property type="match status" value="3"/>
</dbReference>
<dbReference type="FunFam" id="1.10.418.10:FF:000034">
    <property type="entry name" value="Fimbrin-2 like"/>
    <property type="match status" value="1"/>
</dbReference>
<dbReference type="PROSITE" id="PS50021">
    <property type="entry name" value="CH"/>
    <property type="match status" value="3"/>
</dbReference>
<feature type="non-terminal residue" evidence="8">
    <location>
        <position position="1"/>
    </location>
</feature>
<dbReference type="InterPro" id="IPR001715">
    <property type="entry name" value="CH_dom"/>
</dbReference>
<gene>
    <name evidence="8" type="ORF">CICLE_v100145182mg</name>
</gene>
<dbReference type="OrthoDB" id="431378at2759"/>
<evidence type="ECO:0000256" key="5">
    <source>
        <dbReference type="ARBA" id="ARBA00023212"/>
    </source>
</evidence>
<keyword evidence="4" id="KW-0009">Actin-binding</keyword>
<dbReference type="GO" id="GO:0051017">
    <property type="term" value="P:actin filament bundle assembly"/>
    <property type="evidence" value="ECO:0007669"/>
    <property type="project" value="InterPro"/>
</dbReference>
<dbReference type="GO" id="GO:0051015">
    <property type="term" value="F:actin filament binding"/>
    <property type="evidence" value="ECO:0007669"/>
    <property type="project" value="InterPro"/>
</dbReference>
<dbReference type="GO" id="GO:0051639">
    <property type="term" value="P:actin filament network formation"/>
    <property type="evidence" value="ECO:0007669"/>
    <property type="project" value="TreeGrafter"/>
</dbReference>
<feature type="domain" description="Calponin-homology (CH)" evidence="7">
    <location>
        <begin position="215"/>
        <end position="323"/>
    </location>
</feature>
<dbReference type="CDD" id="cd21299">
    <property type="entry name" value="CH_AtFIM_like_rpt3"/>
    <property type="match status" value="1"/>
</dbReference>
<dbReference type="KEGG" id="cic:CICLE_v100145182m"/>